<evidence type="ECO:0000313" key="3">
    <source>
        <dbReference type="EMBL" id="MFD2235777.1"/>
    </source>
</evidence>
<dbReference type="InterPro" id="IPR007844">
    <property type="entry name" value="AsmA"/>
</dbReference>
<protein>
    <submittedName>
        <fullName evidence="3">AsmA family protein</fullName>
    </submittedName>
</protein>
<evidence type="ECO:0000313" key="4">
    <source>
        <dbReference type="Proteomes" id="UP001597296"/>
    </source>
</evidence>
<proteinExistence type="predicted"/>
<comment type="caution">
    <text evidence="3">The sequence shown here is derived from an EMBL/GenBank/DDBJ whole genome shotgun (WGS) entry which is preliminary data.</text>
</comment>
<evidence type="ECO:0000256" key="1">
    <source>
        <dbReference type="SAM" id="MobiDB-lite"/>
    </source>
</evidence>
<dbReference type="RefSeq" id="WP_377319257.1">
    <property type="nucleotide sequence ID" value="NZ_JBHUIY010000080.1"/>
</dbReference>
<keyword evidence="4" id="KW-1185">Reference proteome</keyword>
<gene>
    <name evidence="3" type="ORF">ACFSNB_18460</name>
</gene>
<evidence type="ECO:0000259" key="2">
    <source>
        <dbReference type="Pfam" id="PF05170"/>
    </source>
</evidence>
<dbReference type="PANTHER" id="PTHR30441">
    <property type="entry name" value="DUF748 DOMAIN-CONTAINING PROTEIN"/>
    <property type="match status" value="1"/>
</dbReference>
<dbReference type="EMBL" id="JBHUIY010000080">
    <property type="protein sequence ID" value="MFD2235777.1"/>
    <property type="molecule type" value="Genomic_DNA"/>
</dbReference>
<dbReference type="InterPro" id="IPR052894">
    <property type="entry name" value="AsmA-related"/>
</dbReference>
<feature type="region of interest" description="Disordered" evidence="1">
    <location>
        <begin position="266"/>
        <end position="285"/>
    </location>
</feature>
<name>A0ABW5CGN4_9PROT</name>
<reference evidence="4" key="1">
    <citation type="journal article" date="2019" name="Int. J. Syst. Evol. Microbiol.">
        <title>The Global Catalogue of Microorganisms (GCM) 10K type strain sequencing project: providing services to taxonomists for standard genome sequencing and annotation.</title>
        <authorList>
            <consortium name="The Broad Institute Genomics Platform"/>
            <consortium name="The Broad Institute Genome Sequencing Center for Infectious Disease"/>
            <person name="Wu L."/>
            <person name="Ma J."/>
        </authorList>
    </citation>
    <scope>NUCLEOTIDE SEQUENCE [LARGE SCALE GENOMIC DNA]</scope>
    <source>
        <strain evidence="4">KCTC 15012</strain>
    </source>
</reference>
<dbReference type="PANTHER" id="PTHR30441:SF4">
    <property type="entry name" value="PROTEIN ASMA"/>
    <property type="match status" value="1"/>
</dbReference>
<organism evidence="3 4">
    <name type="scientific">Phaeospirillum tilakii</name>
    <dbReference type="NCBI Taxonomy" id="741673"/>
    <lineage>
        <taxon>Bacteria</taxon>
        <taxon>Pseudomonadati</taxon>
        <taxon>Pseudomonadota</taxon>
        <taxon>Alphaproteobacteria</taxon>
        <taxon>Rhodospirillales</taxon>
        <taxon>Rhodospirillaceae</taxon>
        <taxon>Phaeospirillum</taxon>
    </lineage>
</organism>
<feature type="domain" description="AsmA" evidence="2">
    <location>
        <begin position="5"/>
        <end position="106"/>
    </location>
</feature>
<dbReference type="Pfam" id="PF05170">
    <property type="entry name" value="AsmA"/>
    <property type="match status" value="1"/>
</dbReference>
<sequence length="575" mass="57702">MTSVALKIAAVTLAGGVVAVGVVPALIDWSSLRPGIERTATAAVGWPVTVAGPISARLLPDPGVTLGRVTVGAAGFERVRLDLGLWPLLSGRIALTGVELSGGRLGGGIGLDGRIQLGEIFAADGRFDGGFTAHGRLSVGGVELPVEAEGGRPGGGATVPVRATLTLPGAAGGSARIEAAVGERQAHGRVWLELGSLARALPGAALPDLPLTGEGRLVVTGEEAAVQGITLTLGQSRAGGELVAALGRAPVAVDLSLRGGSLDLDQAPAAPAPAPSSPAAAASSPAAPAAVPPLALAAAPAAVLRLPLPGNLTFNLDLGAESVRWRGGMVRQPRLNALLDGGVLTISRFSAQLPGATGLDFNGQVTVEADGPAATGRLRLVSADPPRLRAWLWPGGGGAGSWPASARLDATLEARPDRLTLAPLTLGLDTLQMSGSLTWTEAVSARLTARGLQFGFDGEPGAGLGAGRLTLRGPSYAEAVRLLAPEYRPGRDGALDLSARLTADAAGPGFDDLSLTAGEARLIGQIRFPADGPPRARLAGGEVRLDPFLPSETRITPLARLVPRPGGGSGAAAGE</sequence>
<dbReference type="Proteomes" id="UP001597296">
    <property type="component" value="Unassembled WGS sequence"/>
</dbReference>
<accession>A0ABW5CGN4</accession>
<feature type="non-terminal residue" evidence="3">
    <location>
        <position position="575"/>
    </location>
</feature>